<dbReference type="InterPro" id="IPR029044">
    <property type="entry name" value="Nucleotide-diphossugar_trans"/>
</dbReference>
<dbReference type="SUPFAM" id="SSF53448">
    <property type="entry name" value="Nucleotide-diphospho-sugar transferases"/>
    <property type="match status" value="1"/>
</dbReference>
<protein>
    <submittedName>
        <fullName evidence="1">Zn-dependent alcohol dehydrogenase, class III</fullName>
    </submittedName>
</protein>
<proteinExistence type="predicted"/>
<reference evidence="1" key="1">
    <citation type="journal article" date="2019" name="Int. J. Food Microbiol.">
        <title>Developing a novel molecular serotyping system based on capsular polysaccharide synthesis gene clusters of Vibrio parahaemolyticus.</title>
        <authorList>
            <person name="Pang Y."/>
            <person name="Guo X."/>
            <person name="Tian X."/>
            <person name="Liu F."/>
            <person name="Wang L."/>
            <person name="Wu J."/>
            <person name="Zhang S."/>
            <person name="Li S."/>
            <person name="Liu B."/>
        </authorList>
    </citation>
    <scope>NUCLEOTIDE SEQUENCE</scope>
    <source>
        <strain evidence="1">G3588</strain>
    </source>
</reference>
<organism evidence="1">
    <name type="scientific">Vibrio parahaemolyticus</name>
    <dbReference type="NCBI Taxonomy" id="670"/>
    <lineage>
        <taxon>Bacteria</taxon>
        <taxon>Pseudomonadati</taxon>
        <taxon>Pseudomonadota</taxon>
        <taxon>Gammaproteobacteria</taxon>
        <taxon>Vibrionales</taxon>
        <taxon>Vibrionaceae</taxon>
        <taxon>Vibrio</taxon>
    </lineage>
</organism>
<gene>
    <name evidence="1" type="primary">wfeH</name>
</gene>
<sequence length="280" mass="32108">MLVESILYTFYYFLVNLFSCKSRKSKSTKVVVSLTTYPKRISTVFLTIESIFNQDVNEDYIVVLYLSKEEFKGTALPSSLIRLQNRGLVIKFVDDNIKSYKKLHYAIIKYLDFGSKIITADDDILYPNAWLRKLLETSKENPDCVCYYRGREIKLNNEGKILNYNSLPLANSKSNRMMTIPTGVSGILYPPYSLHEDVLKEDIFLDLAPNADDLWYKAMSLMKGTECVMVTDKSVHFPPILGTQITSLRSTNLCLSSDLINNDTQLGKLVDFYKINFTNK</sequence>
<evidence type="ECO:0000313" key="1">
    <source>
        <dbReference type="EMBL" id="QFC18255.1"/>
    </source>
</evidence>
<accession>A0A5P4S8L3</accession>
<name>A0A5P4S8L3_VIBPH</name>
<dbReference type="AlphaFoldDB" id="A0A5P4S8L3"/>
<dbReference type="EMBL" id="MK482091">
    <property type="protein sequence ID" value="QFC18255.1"/>
    <property type="molecule type" value="Genomic_DNA"/>
</dbReference>